<dbReference type="SMART" id="SM00382">
    <property type="entry name" value="AAA"/>
    <property type="match status" value="1"/>
</dbReference>
<name>A0A1L3JAT4_9SPHN</name>
<organism evidence="7 8">
    <name type="scientific">Sphingorhabdus lutea</name>
    <dbReference type="NCBI Taxonomy" id="1913578"/>
    <lineage>
        <taxon>Bacteria</taxon>
        <taxon>Pseudomonadati</taxon>
        <taxon>Pseudomonadota</taxon>
        <taxon>Alphaproteobacteria</taxon>
        <taxon>Sphingomonadales</taxon>
        <taxon>Sphingomonadaceae</taxon>
        <taxon>Sphingorhabdus</taxon>
    </lineage>
</organism>
<dbReference type="InterPro" id="IPR017871">
    <property type="entry name" value="ABC_transporter-like_CS"/>
</dbReference>
<accession>A0A1L3JAT4</accession>
<proteinExistence type="predicted"/>
<dbReference type="InterPro" id="IPR027417">
    <property type="entry name" value="P-loop_NTPase"/>
</dbReference>
<sequence>MLIAQNISLTLLSRQVLHNISANFAPGKMSIILGPNGAGKSSLLSCLAALRRVDSGSVMLDDTPLADMNANIRARKIGFLPQEGEVNWDIDAGALVALGRYPYQRGWGLSKDDEIAINNAMAATKTEIFMHRNVARLSGGERARVLMARILAGTPDWILADEPLANLDPHYQIEILRQLKKQTLNGKGVVAILHDLTAAAAIADHIILLKNGEIAASGTAAQVMQAQILEDIFETKFDIGQNENGKLLISCQY</sequence>
<dbReference type="Gene3D" id="3.40.50.300">
    <property type="entry name" value="P-loop containing nucleotide triphosphate hydrolases"/>
    <property type="match status" value="1"/>
</dbReference>
<dbReference type="GO" id="GO:0016887">
    <property type="term" value="F:ATP hydrolysis activity"/>
    <property type="evidence" value="ECO:0007669"/>
    <property type="project" value="InterPro"/>
</dbReference>
<protein>
    <recommendedName>
        <fullName evidence="6">ABC transporter domain-containing protein</fullName>
    </recommendedName>
</protein>
<dbReference type="Proteomes" id="UP000242561">
    <property type="component" value="Chromosome"/>
</dbReference>
<dbReference type="RefSeq" id="WP_072558879.1">
    <property type="nucleotide sequence ID" value="NZ_CP018154.1"/>
</dbReference>
<dbReference type="AlphaFoldDB" id="A0A1L3JAT4"/>
<dbReference type="EMBL" id="CP018154">
    <property type="protein sequence ID" value="APG62228.1"/>
    <property type="molecule type" value="Genomic_DNA"/>
</dbReference>
<gene>
    <name evidence="7" type="ORF">LPB140_04780</name>
</gene>
<keyword evidence="4" id="KW-1278">Translocase</keyword>
<dbReference type="InterPro" id="IPR003593">
    <property type="entry name" value="AAA+_ATPase"/>
</dbReference>
<keyword evidence="3" id="KW-0067">ATP-binding</keyword>
<dbReference type="PROSITE" id="PS50893">
    <property type="entry name" value="ABC_TRANSPORTER_2"/>
    <property type="match status" value="1"/>
</dbReference>
<evidence type="ECO:0000256" key="5">
    <source>
        <dbReference type="ARBA" id="ARBA00037066"/>
    </source>
</evidence>
<evidence type="ECO:0000313" key="7">
    <source>
        <dbReference type="EMBL" id="APG62228.1"/>
    </source>
</evidence>
<dbReference type="InterPro" id="IPR003439">
    <property type="entry name" value="ABC_transporter-like_ATP-bd"/>
</dbReference>
<evidence type="ECO:0000256" key="3">
    <source>
        <dbReference type="ARBA" id="ARBA00022840"/>
    </source>
</evidence>
<evidence type="ECO:0000259" key="6">
    <source>
        <dbReference type="PROSITE" id="PS50893"/>
    </source>
</evidence>
<dbReference type="Pfam" id="PF00005">
    <property type="entry name" value="ABC_tran"/>
    <property type="match status" value="1"/>
</dbReference>
<keyword evidence="2" id="KW-0547">Nucleotide-binding</keyword>
<evidence type="ECO:0000256" key="4">
    <source>
        <dbReference type="ARBA" id="ARBA00022967"/>
    </source>
</evidence>
<evidence type="ECO:0000313" key="8">
    <source>
        <dbReference type="Proteomes" id="UP000242561"/>
    </source>
</evidence>
<reference evidence="7 8" key="1">
    <citation type="submission" date="2016-11" db="EMBL/GenBank/DDBJ databases">
        <title>Sphingorhabdus sp. LPB0140, isolated from marine environment.</title>
        <authorList>
            <person name="Kim E."/>
            <person name="Yi H."/>
        </authorList>
    </citation>
    <scope>NUCLEOTIDE SEQUENCE [LARGE SCALE GENOMIC DNA]</scope>
    <source>
        <strain evidence="7 8">LPB0140</strain>
    </source>
</reference>
<dbReference type="STRING" id="1913578.LPB140_04780"/>
<keyword evidence="1" id="KW-0813">Transport</keyword>
<dbReference type="CDD" id="cd03214">
    <property type="entry name" value="ABC_Iron-Siderophores_B12_Hemin"/>
    <property type="match status" value="1"/>
</dbReference>
<dbReference type="PANTHER" id="PTHR42794:SF1">
    <property type="entry name" value="HEMIN IMPORT ATP-BINDING PROTEIN HMUV"/>
    <property type="match status" value="1"/>
</dbReference>
<evidence type="ECO:0000256" key="1">
    <source>
        <dbReference type="ARBA" id="ARBA00022448"/>
    </source>
</evidence>
<dbReference type="GO" id="GO:0005524">
    <property type="term" value="F:ATP binding"/>
    <property type="evidence" value="ECO:0007669"/>
    <property type="project" value="UniProtKB-KW"/>
</dbReference>
<comment type="function">
    <text evidence="5">Part of the ABC transporter complex HmuTUV involved in hemin import. Responsible for energy coupling to the transport system.</text>
</comment>
<dbReference type="OrthoDB" id="9810077at2"/>
<dbReference type="PANTHER" id="PTHR42794">
    <property type="entry name" value="HEMIN IMPORT ATP-BINDING PROTEIN HMUV"/>
    <property type="match status" value="1"/>
</dbReference>
<feature type="domain" description="ABC transporter" evidence="6">
    <location>
        <begin position="2"/>
        <end position="236"/>
    </location>
</feature>
<dbReference type="SUPFAM" id="SSF52540">
    <property type="entry name" value="P-loop containing nucleoside triphosphate hydrolases"/>
    <property type="match status" value="1"/>
</dbReference>
<dbReference type="PROSITE" id="PS00211">
    <property type="entry name" value="ABC_TRANSPORTER_1"/>
    <property type="match status" value="1"/>
</dbReference>
<keyword evidence="8" id="KW-1185">Reference proteome</keyword>
<dbReference type="KEGG" id="sphl:LPB140_04780"/>
<evidence type="ECO:0000256" key="2">
    <source>
        <dbReference type="ARBA" id="ARBA00022741"/>
    </source>
</evidence>